<accession>A0A1F8GZB4</accession>
<dbReference type="InterPro" id="IPR029063">
    <property type="entry name" value="SAM-dependent_MTases_sf"/>
</dbReference>
<name>A0A1F8GZB4_9BACT</name>
<dbReference type="STRING" id="1802701.A3A33_01545"/>
<dbReference type="Proteomes" id="UP000179047">
    <property type="component" value="Unassembled WGS sequence"/>
</dbReference>
<dbReference type="EMBL" id="MGKP01000001">
    <property type="protein sequence ID" value="OGN29988.1"/>
    <property type="molecule type" value="Genomic_DNA"/>
</dbReference>
<reference evidence="4 5" key="1">
    <citation type="journal article" date="2016" name="Nat. Commun.">
        <title>Thousands of microbial genomes shed light on interconnected biogeochemical processes in an aquifer system.</title>
        <authorList>
            <person name="Anantharaman K."/>
            <person name="Brown C.T."/>
            <person name="Hug L.A."/>
            <person name="Sharon I."/>
            <person name="Castelle C.J."/>
            <person name="Probst A.J."/>
            <person name="Thomas B.C."/>
            <person name="Singh A."/>
            <person name="Wilkins M.J."/>
            <person name="Karaoz U."/>
            <person name="Brodie E.L."/>
            <person name="Williams K.H."/>
            <person name="Hubbard S.S."/>
            <person name="Banfield J.F."/>
        </authorList>
    </citation>
    <scope>NUCLEOTIDE SEQUENCE [LARGE SCALE GENOMIC DNA]</scope>
</reference>
<organism evidence="4 5">
    <name type="scientific">Candidatus Yanofskybacteria bacterium RIFCSPLOWO2_01_FULL_49_25</name>
    <dbReference type="NCBI Taxonomy" id="1802701"/>
    <lineage>
        <taxon>Bacteria</taxon>
        <taxon>Candidatus Yanofskyibacteriota</taxon>
    </lineage>
</organism>
<dbReference type="PANTHER" id="PTHR43464">
    <property type="entry name" value="METHYLTRANSFERASE"/>
    <property type="match status" value="1"/>
</dbReference>
<proteinExistence type="predicted"/>
<comment type="caution">
    <text evidence="4">The sequence shown here is derived from an EMBL/GenBank/DDBJ whole genome shotgun (WGS) entry which is preliminary data.</text>
</comment>
<dbReference type="Gene3D" id="3.40.50.150">
    <property type="entry name" value="Vaccinia Virus protein VP39"/>
    <property type="match status" value="1"/>
</dbReference>
<keyword evidence="1" id="KW-0489">Methyltransferase</keyword>
<dbReference type="CDD" id="cd02440">
    <property type="entry name" value="AdoMet_MTases"/>
    <property type="match status" value="1"/>
</dbReference>
<protein>
    <submittedName>
        <fullName evidence="4">Uncharacterized protein</fullName>
    </submittedName>
</protein>
<evidence type="ECO:0000256" key="3">
    <source>
        <dbReference type="ARBA" id="ARBA00022691"/>
    </source>
</evidence>
<gene>
    <name evidence="4" type="ORF">A3A33_01545</name>
</gene>
<evidence type="ECO:0000256" key="2">
    <source>
        <dbReference type="ARBA" id="ARBA00022679"/>
    </source>
</evidence>
<evidence type="ECO:0000256" key="1">
    <source>
        <dbReference type="ARBA" id="ARBA00022603"/>
    </source>
</evidence>
<dbReference type="Pfam" id="PF13489">
    <property type="entry name" value="Methyltransf_23"/>
    <property type="match status" value="1"/>
</dbReference>
<dbReference type="AlphaFoldDB" id="A0A1F8GZB4"/>
<evidence type="ECO:0000313" key="5">
    <source>
        <dbReference type="Proteomes" id="UP000179047"/>
    </source>
</evidence>
<dbReference type="GO" id="GO:0032259">
    <property type="term" value="P:methylation"/>
    <property type="evidence" value="ECO:0007669"/>
    <property type="project" value="UniProtKB-KW"/>
</dbReference>
<keyword evidence="2" id="KW-0808">Transferase</keyword>
<keyword evidence="3" id="KW-0949">S-adenosyl-L-methionine</keyword>
<evidence type="ECO:0000313" key="4">
    <source>
        <dbReference type="EMBL" id="OGN29988.1"/>
    </source>
</evidence>
<dbReference type="GO" id="GO:0008168">
    <property type="term" value="F:methyltransferase activity"/>
    <property type="evidence" value="ECO:0007669"/>
    <property type="project" value="UniProtKB-KW"/>
</dbReference>
<dbReference type="SUPFAM" id="SSF53335">
    <property type="entry name" value="S-adenosyl-L-methionine-dependent methyltransferases"/>
    <property type="match status" value="1"/>
</dbReference>
<dbReference type="PANTHER" id="PTHR43464:SF19">
    <property type="entry name" value="UBIQUINONE BIOSYNTHESIS O-METHYLTRANSFERASE, MITOCHONDRIAL"/>
    <property type="match status" value="1"/>
</dbReference>
<sequence>MSDIQKGQFSFGKNWQAYLRNLTEERQARARKSLTDFMSLADLKGKSFLDIGCGSGLFSKAAFDLGATAVTSIDRDPFSVACCQYLYEQSGSPANWTIREMSILDEKIRTLGRFDIVYAWGVLHHTGSMWEALEQTISLVAPGGRLYIAIYNRIPGRMGSLLWLRIKRWYNVSPRPVKLIMEWLYIAGFCFKNLVRFKNPWKKMRQHSSKRGMDWRRDVSDWLGGYPYEFATVDEIFMRVKDTHPDLNLINLKSVQDLGNNWFVFERTK</sequence>